<dbReference type="GO" id="GO:0006353">
    <property type="term" value="P:DNA-templated transcription termination"/>
    <property type="evidence" value="ECO:0007669"/>
    <property type="project" value="UniProtKB-KW"/>
</dbReference>
<comment type="similarity">
    <text evidence="1">Belongs to the mTERF family.</text>
</comment>
<dbReference type="Gene3D" id="1.25.70.10">
    <property type="entry name" value="Transcription termination factor 3, mitochondrial"/>
    <property type="match status" value="1"/>
</dbReference>
<comment type="caution">
    <text evidence="4">The sequence shown here is derived from an EMBL/GenBank/DDBJ whole genome shotgun (WGS) entry which is preliminary data.</text>
</comment>
<gene>
    <name evidence="4" type="ORF">BDA96_04G326400</name>
</gene>
<dbReference type="EMBL" id="CM027683">
    <property type="protein sequence ID" value="KAG0534980.1"/>
    <property type="molecule type" value="Genomic_DNA"/>
</dbReference>
<sequence length="388" mass="42862">MLRLGHHLLSSIRTASPRHRCLLSTATTATSRVRFVAEEYLVTTCGLTPAQAGRASKNLTHLKSPVQPDAVLAFLAGVGLAKDDIAAGIARYPRLLCSKVDKTLTPRFAQLISIGLSPPQISRLMAIVPNIFGAPKMISHLQFYLSFMGSFDLLHSAIKINRILLGRSLENVVKPNIAFLQQCGLTASNSLEFPILISMKPENVRERVACAEKLGVPRNTGMFKSALWAVCCVGPNSIGAKMDVMKATLGCSEAELASVVRKFPQILRISEGKLSSTMKFLKVDVGLKVQYILGRPAILGYSMQRRLMPRHYFIKILKAKGLVKENIDFYNTVCLTEKRFVQKFIDPYNKSTAGLADAYATACAGKIPHEDEVHLQQHARDTEKQRQR</sequence>
<dbReference type="Gramene" id="EES07558">
    <property type="protein sequence ID" value="EES07558"/>
    <property type="gene ID" value="SORBI_3004G305100"/>
</dbReference>
<reference evidence="4" key="1">
    <citation type="journal article" date="2019" name="BMC Genomics">
        <title>A new reference genome for Sorghum bicolor reveals high levels of sequence similarity between sweet and grain genotypes: implications for the genetics of sugar metabolism.</title>
        <authorList>
            <person name="Cooper E.A."/>
            <person name="Brenton Z.W."/>
            <person name="Flinn B.S."/>
            <person name="Jenkins J."/>
            <person name="Shu S."/>
            <person name="Flowers D."/>
            <person name="Luo F."/>
            <person name="Wang Y."/>
            <person name="Xia P."/>
            <person name="Barry K."/>
            <person name="Daum C."/>
            <person name="Lipzen A."/>
            <person name="Yoshinaga Y."/>
            <person name="Schmutz J."/>
            <person name="Saski C."/>
            <person name="Vermerris W."/>
            <person name="Kresovich S."/>
        </authorList>
    </citation>
    <scope>NUCLEOTIDE SEQUENCE</scope>
</reference>
<dbReference type="AlphaFoldDB" id="A0A921R7Y8"/>
<dbReference type="InterPro" id="IPR003690">
    <property type="entry name" value="MTERF"/>
</dbReference>
<evidence type="ECO:0000313" key="4">
    <source>
        <dbReference type="EMBL" id="KAG0534980.1"/>
    </source>
</evidence>
<proteinExistence type="inferred from homology"/>
<evidence type="ECO:0000256" key="3">
    <source>
        <dbReference type="ARBA" id="ARBA00022946"/>
    </source>
</evidence>
<keyword evidence="2" id="KW-0804">Transcription</keyword>
<dbReference type="OrthoDB" id="641315at2759"/>
<protein>
    <submittedName>
        <fullName evidence="4">Uncharacterized protein</fullName>
    </submittedName>
</protein>
<dbReference type="GO" id="GO:0003676">
    <property type="term" value="F:nucleic acid binding"/>
    <property type="evidence" value="ECO:0007669"/>
    <property type="project" value="InterPro"/>
</dbReference>
<dbReference type="OMA" id="QFYLSFM"/>
<dbReference type="Proteomes" id="UP000807115">
    <property type="component" value="Chromosome 4"/>
</dbReference>
<evidence type="ECO:0000256" key="1">
    <source>
        <dbReference type="ARBA" id="ARBA00007692"/>
    </source>
</evidence>
<dbReference type="KEGG" id="sbi:8075183"/>
<evidence type="ECO:0000256" key="2">
    <source>
        <dbReference type="ARBA" id="ARBA00022472"/>
    </source>
</evidence>
<dbReference type="PANTHER" id="PTHR13068">
    <property type="entry name" value="CGI-12 PROTEIN-RELATED"/>
    <property type="match status" value="1"/>
</dbReference>
<organism evidence="4 5">
    <name type="scientific">Sorghum bicolor</name>
    <name type="common">Sorghum</name>
    <name type="synonym">Sorghum vulgare</name>
    <dbReference type="NCBI Taxonomy" id="4558"/>
    <lineage>
        <taxon>Eukaryota</taxon>
        <taxon>Viridiplantae</taxon>
        <taxon>Streptophyta</taxon>
        <taxon>Embryophyta</taxon>
        <taxon>Tracheophyta</taxon>
        <taxon>Spermatophyta</taxon>
        <taxon>Magnoliopsida</taxon>
        <taxon>Liliopsida</taxon>
        <taxon>Poales</taxon>
        <taxon>Poaceae</taxon>
        <taxon>PACMAD clade</taxon>
        <taxon>Panicoideae</taxon>
        <taxon>Andropogonodae</taxon>
        <taxon>Andropogoneae</taxon>
        <taxon>Sorghinae</taxon>
        <taxon>Sorghum</taxon>
    </lineage>
</organism>
<dbReference type="Pfam" id="PF02536">
    <property type="entry name" value="mTERF"/>
    <property type="match status" value="2"/>
</dbReference>
<keyword evidence="3" id="KW-0809">Transit peptide</keyword>
<accession>A0A921R7Y8</accession>
<keyword evidence="2" id="KW-0806">Transcription termination</keyword>
<dbReference type="SMART" id="SM00733">
    <property type="entry name" value="Mterf"/>
    <property type="match status" value="5"/>
</dbReference>
<dbReference type="FunFam" id="1.25.70.10:FF:000001">
    <property type="entry name" value="Mitochondrial transcription termination factor-like"/>
    <property type="match status" value="1"/>
</dbReference>
<dbReference type="InterPro" id="IPR038538">
    <property type="entry name" value="MTERF_sf"/>
</dbReference>
<evidence type="ECO:0000313" key="5">
    <source>
        <dbReference type="Proteomes" id="UP000807115"/>
    </source>
</evidence>
<name>A0A921R7Y8_SORBI</name>
<dbReference type="PANTHER" id="PTHR13068:SF144">
    <property type="entry name" value="MITOCHONDRIAL TRANSCRIPTION TERMINATION FACTOR FAMILY PROTEIN"/>
    <property type="match status" value="1"/>
</dbReference>
<keyword evidence="2" id="KW-0805">Transcription regulation</keyword>
<reference evidence="4" key="2">
    <citation type="submission" date="2020-10" db="EMBL/GenBank/DDBJ databases">
        <authorList>
            <person name="Cooper E.A."/>
            <person name="Brenton Z.W."/>
            <person name="Flinn B.S."/>
            <person name="Jenkins J."/>
            <person name="Shu S."/>
            <person name="Flowers D."/>
            <person name="Luo F."/>
            <person name="Wang Y."/>
            <person name="Xia P."/>
            <person name="Barry K."/>
            <person name="Daum C."/>
            <person name="Lipzen A."/>
            <person name="Yoshinaga Y."/>
            <person name="Schmutz J."/>
            <person name="Saski C."/>
            <person name="Vermerris W."/>
            <person name="Kresovich S."/>
        </authorList>
    </citation>
    <scope>NUCLEOTIDE SEQUENCE</scope>
</reference>